<dbReference type="PANTHER" id="PTHR12756">
    <property type="entry name" value="CYTOSOLIC CARBOXYPEPTIDASE"/>
    <property type="match status" value="1"/>
</dbReference>
<feature type="compositionally biased region" description="Basic and acidic residues" evidence="4">
    <location>
        <begin position="47"/>
        <end position="58"/>
    </location>
</feature>
<comment type="similarity">
    <text evidence="2 3">Belongs to the peptidase M14 family.</text>
</comment>
<feature type="region of interest" description="Disordered" evidence="4">
    <location>
        <begin position="47"/>
        <end position="72"/>
    </location>
</feature>
<evidence type="ECO:0000313" key="7">
    <source>
        <dbReference type="Proteomes" id="UP001530315"/>
    </source>
</evidence>
<dbReference type="Proteomes" id="UP001530315">
    <property type="component" value="Unassembled WGS sequence"/>
</dbReference>
<evidence type="ECO:0000256" key="1">
    <source>
        <dbReference type="ARBA" id="ARBA00001947"/>
    </source>
</evidence>
<organism evidence="6 7">
    <name type="scientific">Stephanodiscus triporus</name>
    <dbReference type="NCBI Taxonomy" id="2934178"/>
    <lineage>
        <taxon>Eukaryota</taxon>
        <taxon>Sar</taxon>
        <taxon>Stramenopiles</taxon>
        <taxon>Ochrophyta</taxon>
        <taxon>Bacillariophyta</taxon>
        <taxon>Coscinodiscophyceae</taxon>
        <taxon>Thalassiosirophycidae</taxon>
        <taxon>Stephanodiscales</taxon>
        <taxon>Stephanodiscaceae</taxon>
        <taxon>Stephanodiscus</taxon>
    </lineage>
</organism>
<comment type="cofactor">
    <cofactor evidence="1">
        <name>Zn(2+)</name>
        <dbReference type="ChEBI" id="CHEBI:29105"/>
    </cofactor>
</comment>
<dbReference type="PANTHER" id="PTHR12756:SF11">
    <property type="entry name" value="CYTOSOLIC CARBOXYPEPTIDASE 1"/>
    <property type="match status" value="1"/>
</dbReference>
<dbReference type="CDD" id="cd06234">
    <property type="entry name" value="M14_PaCCP-like"/>
    <property type="match status" value="1"/>
</dbReference>
<accession>A0ABD3MKZ0</accession>
<comment type="caution">
    <text evidence="6">The sequence shown here is derived from an EMBL/GenBank/DDBJ whole genome shotgun (WGS) entry which is preliminary data.</text>
</comment>
<name>A0ABD3MKZ0_9STRA</name>
<evidence type="ECO:0000256" key="2">
    <source>
        <dbReference type="ARBA" id="ARBA00005988"/>
    </source>
</evidence>
<dbReference type="EMBL" id="JALLAZ020001766">
    <property type="protein sequence ID" value="KAL3764746.1"/>
    <property type="molecule type" value="Genomic_DNA"/>
</dbReference>
<evidence type="ECO:0000256" key="4">
    <source>
        <dbReference type="SAM" id="MobiDB-lite"/>
    </source>
</evidence>
<dbReference type="AlphaFoldDB" id="A0ABD3MKZ0"/>
<evidence type="ECO:0000259" key="5">
    <source>
        <dbReference type="PROSITE" id="PS52035"/>
    </source>
</evidence>
<dbReference type="InterPro" id="IPR050821">
    <property type="entry name" value="Cytosolic_carboxypeptidase"/>
</dbReference>
<dbReference type="Gene3D" id="3.40.630.10">
    <property type="entry name" value="Zn peptidases"/>
    <property type="match status" value="1"/>
</dbReference>
<protein>
    <recommendedName>
        <fullName evidence="5">Peptidase M14 domain-containing protein</fullName>
    </recommendedName>
</protein>
<evidence type="ECO:0000313" key="6">
    <source>
        <dbReference type="EMBL" id="KAL3764746.1"/>
    </source>
</evidence>
<gene>
    <name evidence="6" type="ORF">ACHAW5_011297</name>
</gene>
<keyword evidence="7" id="KW-1185">Reference proteome</keyword>
<dbReference type="InterPro" id="IPR000834">
    <property type="entry name" value="Peptidase_M14"/>
</dbReference>
<reference evidence="6 7" key="1">
    <citation type="submission" date="2024-10" db="EMBL/GenBank/DDBJ databases">
        <title>Updated reference genomes for cyclostephanoid diatoms.</title>
        <authorList>
            <person name="Roberts W.R."/>
            <person name="Alverson A.J."/>
        </authorList>
    </citation>
    <scope>NUCLEOTIDE SEQUENCE [LARGE SCALE GENOMIC DNA]</scope>
    <source>
        <strain evidence="6 7">AJA276-08</strain>
    </source>
</reference>
<sequence>MTMVNVSITASHDGGNIEFVSQSEPVMTSDRNAEVIVTIRIRPAKHDPSRLGTEDDFRIITPSPRPPSNNIVDPRLRRSLAIAFELIPRRDVCIADVHTELEYVQHMQYFSFRSFVSGLRRRPPGGGGGADAKSDDDDGDGDGAGIESIAVRYVVANASAVSFPGAWPGTGGGEKNAKSQKNPIVDITRARRSYSEFFAEGLLHRLFGVGGDGKLDDVTRNVLDRYRIHVVPNMNPDGSVRGHLRTNAAGANLNREWAATALGDGLRYEAPTSERSPEVLAVLSRMDETGCDFFLDVHGDETIPYVFFSGAARTPVWGERIRRLHGRFVECYRRANPDVQKKIGYPLPESEESALRGMIKATNQVSNRFDCLGLTLEIPFKDCATNPDPVRGFGIERCKKLGSNLVDVLADMHPYLRAQGEFWTAFSEDDNYIVPTDKFLSQHRS</sequence>
<feature type="active site" description="Proton donor/acceptor" evidence="3">
    <location>
        <position position="377"/>
    </location>
</feature>
<dbReference type="SUPFAM" id="SSF53187">
    <property type="entry name" value="Zn-dependent exopeptidases"/>
    <property type="match status" value="1"/>
</dbReference>
<proteinExistence type="inferred from homology"/>
<dbReference type="Pfam" id="PF00246">
    <property type="entry name" value="Peptidase_M14"/>
    <property type="match status" value="1"/>
</dbReference>
<feature type="region of interest" description="Disordered" evidence="4">
    <location>
        <begin position="121"/>
        <end position="142"/>
    </location>
</feature>
<evidence type="ECO:0000256" key="3">
    <source>
        <dbReference type="PROSITE-ProRule" id="PRU01379"/>
    </source>
</evidence>
<dbReference type="PROSITE" id="PS52035">
    <property type="entry name" value="PEPTIDASE_M14"/>
    <property type="match status" value="1"/>
</dbReference>
<feature type="domain" description="Peptidase M14" evidence="5">
    <location>
        <begin position="105"/>
        <end position="413"/>
    </location>
</feature>